<sequence length="89" mass="9866">MGLCFPSKCKPKIIPRIRVTRRMAILSDFFMPQMAFMLLFTLPGAFYLLQLTVSFIVVSSIAVGEVPISPTLTKGALIFSEPVSTAIIW</sequence>
<proteinExistence type="predicted"/>
<evidence type="ECO:0000313" key="2">
    <source>
        <dbReference type="Proteomes" id="UP000006882"/>
    </source>
</evidence>
<dbReference type="Gramene" id="ONI03229">
    <property type="protein sequence ID" value="ONI03229"/>
    <property type="gene ID" value="PRUPE_6G245900"/>
</dbReference>
<organism evidence="1 2">
    <name type="scientific">Prunus persica</name>
    <name type="common">Peach</name>
    <name type="synonym">Amygdalus persica</name>
    <dbReference type="NCBI Taxonomy" id="3760"/>
    <lineage>
        <taxon>Eukaryota</taxon>
        <taxon>Viridiplantae</taxon>
        <taxon>Streptophyta</taxon>
        <taxon>Embryophyta</taxon>
        <taxon>Tracheophyta</taxon>
        <taxon>Spermatophyta</taxon>
        <taxon>Magnoliopsida</taxon>
        <taxon>eudicotyledons</taxon>
        <taxon>Gunneridae</taxon>
        <taxon>Pentapetalae</taxon>
        <taxon>rosids</taxon>
        <taxon>fabids</taxon>
        <taxon>Rosales</taxon>
        <taxon>Rosaceae</taxon>
        <taxon>Amygdaloideae</taxon>
        <taxon>Amygdaleae</taxon>
        <taxon>Prunus</taxon>
    </lineage>
</organism>
<accession>A0A251NVA7</accession>
<keyword evidence="2" id="KW-1185">Reference proteome</keyword>
<evidence type="ECO:0000313" key="1">
    <source>
        <dbReference type="EMBL" id="ONI03229.1"/>
    </source>
</evidence>
<gene>
    <name evidence="1" type="ORF">PRUPE_6G245900</name>
</gene>
<dbReference type="EMBL" id="CM007656">
    <property type="protein sequence ID" value="ONI03229.1"/>
    <property type="molecule type" value="Genomic_DNA"/>
</dbReference>
<reference evidence="1 2" key="1">
    <citation type="journal article" date="2013" name="Nat. Genet.">
        <title>The high-quality draft genome of peach (Prunus persica) identifies unique patterns of genetic diversity, domestication and genome evolution.</title>
        <authorList>
            <consortium name="International Peach Genome Initiative"/>
            <person name="Verde I."/>
            <person name="Abbott A.G."/>
            <person name="Scalabrin S."/>
            <person name="Jung S."/>
            <person name="Shu S."/>
            <person name="Marroni F."/>
            <person name="Zhebentyayeva T."/>
            <person name="Dettori M.T."/>
            <person name="Grimwood J."/>
            <person name="Cattonaro F."/>
            <person name="Zuccolo A."/>
            <person name="Rossini L."/>
            <person name="Jenkins J."/>
            <person name="Vendramin E."/>
            <person name="Meisel L.A."/>
            <person name="Decroocq V."/>
            <person name="Sosinski B."/>
            <person name="Prochnik S."/>
            <person name="Mitros T."/>
            <person name="Policriti A."/>
            <person name="Cipriani G."/>
            <person name="Dondini L."/>
            <person name="Ficklin S."/>
            <person name="Goodstein D.M."/>
            <person name="Xuan P."/>
            <person name="Del Fabbro C."/>
            <person name="Aramini V."/>
            <person name="Copetti D."/>
            <person name="Gonzalez S."/>
            <person name="Horner D.S."/>
            <person name="Falchi R."/>
            <person name="Lucas S."/>
            <person name="Mica E."/>
            <person name="Maldonado J."/>
            <person name="Lazzari B."/>
            <person name="Bielenberg D."/>
            <person name="Pirona R."/>
            <person name="Miculan M."/>
            <person name="Barakat A."/>
            <person name="Testolin R."/>
            <person name="Stella A."/>
            <person name="Tartarini S."/>
            <person name="Tonutti P."/>
            <person name="Arus P."/>
            <person name="Orellana A."/>
            <person name="Wells C."/>
            <person name="Main D."/>
            <person name="Vizzotto G."/>
            <person name="Silva H."/>
            <person name="Salamini F."/>
            <person name="Schmutz J."/>
            <person name="Morgante M."/>
            <person name="Rokhsar D.S."/>
        </authorList>
    </citation>
    <scope>NUCLEOTIDE SEQUENCE [LARGE SCALE GENOMIC DNA]</scope>
    <source>
        <strain evidence="2">cv. Nemared</strain>
    </source>
</reference>
<protein>
    <submittedName>
        <fullName evidence="1">Uncharacterized protein</fullName>
    </submittedName>
</protein>
<dbReference type="AlphaFoldDB" id="A0A251NVA7"/>
<dbReference type="Proteomes" id="UP000006882">
    <property type="component" value="Chromosome G6"/>
</dbReference>
<name>A0A251NVA7_PRUPE</name>